<reference evidence="2" key="1">
    <citation type="submission" date="2016-01" db="EMBL/GenBank/DDBJ databases">
        <authorList>
            <person name="Regsiter A."/>
            <person name="william w."/>
        </authorList>
    </citation>
    <scope>NUCLEOTIDE SEQUENCE [LARGE SCALE GENOMIC DNA]</scope>
    <source>
        <strain evidence="2">CFBP 6623</strain>
    </source>
</reference>
<keyword evidence="2" id="KW-1185">Reference proteome</keyword>
<dbReference type="AlphaFoldDB" id="A0A1S7S9B9"/>
<sequence length="76" mass="8593">MTDNNITASAPVLEAIDISKERHEVLIEAPDRIRGRRVSVLNNLDEFDRLISLLRSYQRPVRVGRCHVVRGLAVDG</sequence>
<dbReference type="Proteomes" id="UP000191988">
    <property type="component" value="Unassembled WGS sequence"/>
</dbReference>
<organism evidence="1 2">
    <name type="scientific">Agrobacterium tomkonis CFBP 6623</name>
    <dbReference type="NCBI Taxonomy" id="1183432"/>
    <lineage>
        <taxon>Bacteria</taxon>
        <taxon>Pseudomonadati</taxon>
        <taxon>Pseudomonadota</taxon>
        <taxon>Alphaproteobacteria</taxon>
        <taxon>Hyphomicrobiales</taxon>
        <taxon>Rhizobiaceae</taxon>
        <taxon>Rhizobium/Agrobacterium group</taxon>
        <taxon>Agrobacterium</taxon>
        <taxon>Agrobacterium tumefaciens complex</taxon>
    </lineage>
</organism>
<proteinExistence type="predicted"/>
<evidence type="ECO:0000313" key="1">
    <source>
        <dbReference type="EMBL" id="CUX64501.1"/>
    </source>
</evidence>
<name>A0A1S7S9B9_9HYPH</name>
<protein>
    <submittedName>
        <fullName evidence="1">Uncharacterized protein</fullName>
    </submittedName>
</protein>
<accession>A0A1S7S9B9</accession>
<evidence type="ECO:0000313" key="2">
    <source>
        <dbReference type="Proteomes" id="UP000191988"/>
    </source>
</evidence>
<dbReference type="EMBL" id="FBWK01000066">
    <property type="protein sequence ID" value="CUX64501.1"/>
    <property type="molecule type" value="Genomic_DNA"/>
</dbReference>
<gene>
    <name evidence="1" type="ORF">AGR3A_pa20004</name>
</gene>